<dbReference type="Proteomes" id="UP000007800">
    <property type="component" value="Unassembled WGS sequence"/>
</dbReference>
<name>C5KZ92_PERM5</name>
<gene>
    <name evidence="1" type="ORF">Pmar_PMAR018244</name>
</gene>
<dbReference type="GeneID" id="9038804"/>
<reference evidence="1 2" key="1">
    <citation type="submission" date="2008-07" db="EMBL/GenBank/DDBJ databases">
        <authorList>
            <person name="El-Sayed N."/>
            <person name="Caler E."/>
            <person name="Inman J."/>
            <person name="Amedeo P."/>
            <person name="Hass B."/>
            <person name="Wortman J."/>
        </authorList>
    </citation>
    <scope>NUCLEOTIDE SEQUENCE [LARGE SCALE GENOMIC DNA]</scope>
    <source>
        <strain evidence="2">ATCC 50983 / TXsc</strain>
    </source>
</reference>
<feature type="non-terminal residue" evidence="1">
    <location>
        <position position="1"/>
    </location>
</feature>
<dbReference type="AlphaFoldDB" id="C5KZ92"/>
<evidence type="ECO:0000313" key="2">
    <source>
        <dbReference type="Proteomes" id="UP000007800"/>
    </source>
</evidence>
<protein>
    <submittedName>
        <fullName evidence="1">Uncharacterized protein</fullName>
    </submittedName>
</protein>
<sequence length="57" mass="6615">VYQPCRNNVFYLLFCDTAYCLGGRTHTDLVETRSEHRRAFGPICSWSLHRSMAVVHV</sequence>
<feature type="non-terminal residue" evidence="1">
    <location>
        <position position="57"/>
    </location>
</feature>
<dbReference type="RefSeq" id="XP_002778447.1">
    <property type="nucleotide sequence ID" value="XM_002778401.1"/>
</dbReference>
<dbReference type="InParanoid" id="C5KZ92"/>
<keyword evidence="2" id="KW-1185">Reference proteome</keyword>
<dbReference type="EMBL" id="GG677709">
    <property type="protein sequence ID" value="EER10242.1"/>
    <property type="molecule type" value="Genomic_DNA"/>
</dbReference>
<accession>C5KZ92</accession>
<organism evidence="2">
    <name type="scientific">Perkinsus marinus (strain ATCC 50983 / TXsc)</name>
    <dbReference type="NCBI Taxonomy" id="423536"/>
    <lineage>
        <taxon>Eukaryota</taxon>
        <taxon>Sar</taxon>
        <taxon>Alveolata</taxon>
        <taxon>Perkinsozoa</taxon>
        <taxon>Perkinsea</taxon>
        <taxon>Perkinsida</taxon>
        <taxon>Perkinsidae</taxon>
        <taxon>Perkinsus</taxon>
    </lineage>
</organism>
<evidence type="ECO:0000313" key="1">
    <source>
        <dbReference type="EMBL" id="EER10242.1"/>
    </source>
</evidence>
<proteinExistence type="predicted"/>